<dbReference type="Proteomes" id="UP000822688">
    <property type="component" value="Chromosome V"/>
</dbReference>
<evidence type="ECO:0000313" key="3">
    <source>
        <dbReference type="Proteomes" id="UP000822688"/>
    </source>
</evidence>
<keyword evidence="3" id="KW-1185">Reference proteome</keyword>
<evidence type="ECO:0000313" key="2">
    <source>
        <dbReference type="EMBL" id="KAG0573759.1"/>
    </source>
</evidence>
<name>A0A8T0HSM9_CERPU</name>
<gene>
    <name evidence="2" type="ORF">KC19_VG207300</name>
</gene>
<reference evidence="2" key="1">
    <citation type="submission" date="2020-06" db="EMBL/GenBank/DDBJ databases">
        <title>WGS assembly of Ceratodon purpureus strain R40.</title>
        <authorList>
            <person name="Carey S.B."/>
            <person name="Jenkins J."/>
            <person name="Shu S."/>
            <person name="Lovell J.T."/>
            <person name="Sreedasyam A."/>
            <person name="Maumus F."/>
            <person name="Tiley G.P."/>
            <person name="Fernandez-Pozo N."/>
            <person name="Barry K."/>
            <person name="Chen C."/>
            <person name="Wang M."/>
            <person name="Lipzen A."/>
            <person name="Daum C."/>
            <person name="Saski C.A."/>
            <person name="Payton A.C."/>
            <person name="Mcbreen J.C."/>
            <person name="Conrad R.E."/>
            <person name="Kollar L.M."/>
            <person name="Olsson S."/>
            <person name="Huttunen S."/>
            <person name="Landis J.B."/>
            <person name="Wickett N.J."/>
            <person name="Johnson M.G."/>
            <person name="Rensing S.A."/>
            <person name="Grimwood J."/>
            <person name="Schmutz J."/>
            <person name="Mcdaniel S.F."/>
        </authorList>
    </citation>
    <scope>NUCLEOTIDE SEQUENCE</scope>
    <source>
        <strain evidence="2">R40</strain>
    </source>
</reference>
<accession>A0A8T0HSM9</accession>
<comment type="caution">
    <text evidence="2">The sequence shown here is derived from an EMBL/GenBank/DDBJ whole genome shotgun (WGS) entry which is preliminary data.</text>
</comment>
<protein>
    <submittedName>
        <fullName evidence="2">Uncharacterized protein</fullName>
    </submittedName>
</protein>
<organism evidence="2 3">
    <name type="scientific">Ceratodon purpureus</name>
    <name type="common">Fire moss</name>
    <name type="synonym">Dicranum purpureum</name>
    <dbReference type="NCBI Taxonomy" id="3225"/>
    <lineage>
        <taxon>Eukaryota</taxon>
        <taxon>Viridiplantae</taxon>
        <taxon>Streptophyta</taxon>
        <taxon>Embryophyta</taxon>
        <taxon>Bryophyta</taxon>
        <taxon>Bryophytina</taxon>
        <taxon>Bryopsida</taxon>
        <taxon>Dicranidae</taxon>
        <taxon>Pseudoditrichales</taxon>
        <taxon>Ditrichaceae</taxon>
        <taxon>Ceratodon</taxon>
    </lineage>
</organism>
<proteinExistence type="predicted"/>
<feature type="signal peptide" evidence="1">
    <location>
        <begin position="1"/>
        <end position="26"/>
    </location>
</feature>
<sequence length="222" mass="24884">MSSTLTRSVSICFILLSILPLSLAPADPVNFRTIETEAKAYKTPDTKHTSIATEDDCCGTLNKADQLQRSIDNRSPTLVPATTFFLPREHICYNNTNETSKYSNSITGRIHRSKVVKTWEKILSDQFTTTLKEETFSLASSVRSYSSNLSIQHLGGSKHFKKEMYSCKISAHLKWLENTDLKQHKGVVNTTEETLVTIMPQTENAADHISRLLATEQSNLSL</sequence>
<evidence type="ECO:0000256" key="1">
    <source>
        <dbReference type="SAM" id="SignalP"/>
    </source>
</evidence>
<dbReference type="EMBL" id="CM026426">
    <property type="protein sequence ID" value="KAG0573759.1"/>
    <property type="molecule type" value="Genomic_DNA"/>
</dbReference>
<dbReference type="AlphaFoldDB" id="A0A8T0HSM9"/>
<feature type="chain" id="PRO_5035735515" evidence="1">
    <location>
        <begin position="27"/>
        <end position="222"/>
    </location>
</feature>
<keyword evidence="1" id="KW-0732">Signal</keyword>